<evidence type="ECO:0000256" key="4">
    <source>
        <dbReference type="ARBA" id="ARBA00022692"/>
    </source>
</evidence>
<gene>
    <name evidence="8" type="ORF">J5Y10_20105</name>
</gene>
<evidence type="ECO:0000256" key="6">
    <source>
        <dbReference type="ARBA" id="ARBA00023136"/>
    </source>
</evidence>
<dbReference type="Proteomes" id="UP000677537">
    <property type="component" value="Unassembled WGS sequence"/>
</dbReference>
<keyword evidence="4 7" id="KW-0812">Transmembrane</keyword>
<sequence>MAANGTVTDARTRRLLEAPLLPTLLALAAPNAFVMVTQAAIGLLEIYFIARLGVDALAGVSQVFPVLALTIAVSQGAMGGGIVSSIARSLGRGAVAEASEVAWYAVAIALVLGLVTSALVLVFGGPLYQAMGAEAGALDAAQVYSRAIFAGAALIWLFNALLSVVRGTGNLILPMMVVGGGALLLLPLSPLLIFGIGGLPGLGVGGGAAAILLYYAGGSLCFALHIWRYRGVLHPATRPPRLALAPAWNILRVGGLSTLVSASTNVTIAIVNAFVGAHGTAAVAGYGAGARLEFLLVPLSYGIGGPAGILIGTNIGAGQGRRALRTAWTAVLMAALVAEAIGLAAAFWPEVWLGGFSGEPEVLATGTAYLRTTGPFYGFFGAAFAAYCAAQGAGRMGWPVAGAFTRSAIAILGGWMTAGLHGLFLAVGLGMAAFGLIAMVGLITKAGYVAASKRAAPPE</sequence>
<feature type="transmembrane region" description="Helical" evidence="7">
    <location>
        <begin position="101"/>
        <end position="123"/>
    </location>
</feature>
<dbReference type="PANTHER" id="PTHR43549">
    <property type="entry name" value="MULTIDRUG RESISTANCE PROTEIN YPNP-RELATED"/>
    <property type="match status" value="1"/>
</dbReference>
<comment type="subcellular location">
    <subcellularLocation>
        <location evidence="1">Cell inner membrane</location>
        <topology evidence="1">Multi-pass membrane protein</topology>
    </subcellularLocation>
</comment>
<feature type="transmembrane region" description="Helical" evidence="7">
    <location>
        <begin position="143"/>
        <end position="164"/>
    </location>
</feature>
<keyword evidence="2" id="KW-0813">Transport</keyword>
<feature type="transmembrane region" description="Helical" evidence="7">
    <location>
        <begin position="397"/>
        <end position="416"/>
    </location>
</feature>
<proteinExistence type="predicted"/>
<evidence type="ECO:0000313" key="8">
    <source>
        <dbReference type="EMBL" id="MBP0495097.1"/>
    </source>
</evidence>
<reference evidence="8" key="1">
    <citation type="submission" date="2021-03" db="EMBL/GenBank/DDBJ databases">
        <authorList>
            <person name="So Y."/>
        </authorList>
    </citation>
    <scope>NUCLEOTIDE SEQUENCE</scope>
    <source>
        <strain evidence="8">SG15</strain>
    </source>
</reference>
<dbReference type="GO" id="GO:0015297">
    <property type="term" value="F:antiporter activity"/>
    <property type="evidence" value="ECO:0007669"/>
    <property type="project" value="InterPro"/>
</dbReference>
<accession>A0A940N6N1</accession>
<dbReference type="EMBL" id="JAGIZA010000014">
    <property type="protein sequence ID" value="MBP0495097.1"/>
    <property type="molecule type" value="Genomic_DNA"/>
</dbReference>
<dbReference type="RefSeq" id="WP_209375892.1">
    <property type="nucleotide sequence ID" value="NZ_JAGIZA010000014.1"/>
</dbReference>
<comment type="caution">
    <text evidence="8">The sequence shown here is derived from an EMBL/GenBank/DDBJ whole genome shotgun (WGS) entry which is preliminary data.</text>
</comment>
<feature type="transmembrane region" description="Helical" evidence="7">
    <location>
        <begin position="171"/>
        <end position="196"/>
    </location>
</feature>
<evidence type="ECO:0000256" key="5">
    <source>
        <dbReference type="ARBA" id="ARBA00022989"/>
    </source>
</evidence>
<dbReference type="Pfam" id="PF01554">
    <property type="entry name" value="MatE"/>
    <property type="match status" value="2"/>
</dbReference>
<keyword evidence="5 7" id="KW-1133">Transmembrane helix</keyword>
<feature type="transmembrane region" description="Helical" evidence="7">
    <location>
        <begin position="295"/>
        <end position="315"/>
    </location>
</feature>
<dbReference type="GO" id="GO:0005886">
    <property type="term" value="C:plasma membrane"/>
    <property type="evidence" value="ECO:0007669"/>
    <property type="project" value="UniProtKB-SubCell"/>
</dbReference>
<evidence type="ECO:0000256" key="7">
    <source>
        <dbReference type="SAM" id="Phobius"/>
    </source>
</evidence>
<dbReference type="AlphaFoldDB" id="A0A940N6N1"/>
<feature type="transmembrane region" description="Helical" evidence="7">
    <location>
        <begin position="20"/>
        <end position="50"/>
    </location>
</feature>
<dbReference type="InterPro" id="IPR048279">
    <property type="entry name" value="MdtK-like"/>
</dbReference>
<dbReference type="GO" id="GO:0042910">
    <property type="term" value="F:xenobiotic transmembrane transporter activity"/>
    <property type="evidence" value="ECO:0007669"/>
    <property type="project" value="InterPro"/>
</dbReference>
<keyword evidence="9" id="KW-1185">Reference proteome</keyword>
<dbReference type="PIRSF" id="PIRSF006603">
    <property type="entry name" value="DinF"/>
    <property type="match status" value="1"/>
</dbReference>
<dbReference type="InterPro" id="IPR002528">
    <property type="entry name" value="MATE_fam"/>
</dbReference>
<evidence type="ECO:0000256" key="2">
    <source>
        <dbReference type="ARBA" id="ARBA00022448"/>
    </source>
</evidence>
<dbReference type="PANTHER" id="PTHR43549:SF3">
    <property type="entry name" value="MULTIDRUG RESISTANCE PROTEIN YPNP-RELATED"/>
    <property type="match status" value="1"/>
</dbReference>
<keyword evidence="3" id="KW-1003">Cell membrane</keyword>
<feature type="transmembrane region" description="Helical" evidence="7">
    <location>
        <begin position="208"/>
        <end position="229"/>
    </location>
</feature>
<evidence type="ECO:0000256" key="3">
    <source>
        <dbReference type="ARBA" id="ARBA00022475"/>
    </source>
</evidence>
<feature type="transmembrane region" description="Helical" evidence="7">
    <location>
        <begin position="422"/>
        <end position="444"/>
    </location>
</feature>
<name>A0A940N6N1_9PROT</name>
<dbReference type="InterPro" id="IPR052031">
    <property type="entry name" value="Membrane_Transporter-Flippase"/>
</dbReference>
<feature type="transmembrane region" description="Helical" evidence="7">
    <location>
        <begin position="327"/>
        <end position="348"/>
    </location>
</feature>
<protein>
    <submittedName>
        <fullName evidence="8">MATE family efflux transporter</fullName>
    </submittedName>
</protein>
<keyword evidence="6 7" id="KW-0472">Membrane</keyword>
<feature type="transmembrane region" description="Helical" evidence="7">
    <location>
        <begin position="368"/>
        <end position="390"/>
    </location>
</feature>
<feature type="transmembrane region" description="Helical" evidence="7">
    <location>
        <begin position="62"/>
        <end position="89"/>
    </location>
</feature>
<evidence type="ECO:0000313" key="9">
    <source>
        <dbReference type="Proteomes" id="UP000677537"/>
    </source>
</evidence>
<organism evidence="8 9">
    <name type="scientific">Roseomonas indoligenes</name>
    <dbReference type="NCBI Taxonomy" id="2820811"/>
    <lineage>
        <taxon>Bacteria</taxon>
        <taxon>Pseudomonadati</taxon>
        <taxon>Pseudomonadota</taxon>
        <taxon>Alphaproteobacteria</taxon>
        <taxon>Acetobacterales</taxon>
        <taxon>Roseomonadaceae</taxon>
        <taxon>Roseomonas</taxon>
    </lineage>
</organism>
<evidence type="ECO:0000256" key="1">
    <source>
        <dbReference type="ARBA" id="ARBA00004429"/>
    </source>
</evidence>